<comment type="similarity">
    <text evidence="2">Belongs to the bacterial solute-binding protein 8 family.</text>
</comment>
<dbReference type="InterPro" id="IPR002491">
    <property type="entry name" value="ABC_transptr_periplasmic_BD"/>
</dbReference>
<evidence type="ECO:0000313" key="6">
    <source>
        <dbReference type="EMBL" id="SUN30952.1"/>
    </source>
</evidence>
<dbReference type="GO" id="GO:0030288">
    <property type="term" value="C:outer membrane-bounded periplasmic space"/>
    <property type="evidence" value="ECO:0007669"/>
    <property type="project" value="TreeGrafter"/>
</dbReference>
<accession>A0A7Z7W169</accession>
<reference evidence="6" key="1">
    <citation type="submission" date="2018-06" db="EMBL/GenBank/DDBJ databases">
        <authorList>
            <consortium name="Pathogen Informatics"/>
            <person name="Doyle S."/>
        </authorList>
    </citation>
    <scope>NUCLEOTIDE SEQUENCE [LARGE SCALE GENOMIC DNA]</scope>
    <source>
        <strain evidence="6">NCTC12218</strain>
    </source>
</reference>
<organism evidence="6">
    <name type="scientific">Staphylococcus schleiferi</name>
    <dbReference type="NCBI Taxonomy" id="1295"/>
    <lineage>
        <taxon>Bacteria</taxon>
        <taxon>Bacillati</taxon>
        <taxon>Bacillota</taxon>
        <taxon>Bacilli</taxon>
        <taxon>Bacillales</taxon>
        <taxon>Staphylococcaceae</taxon>
        <taxon>Staphylococcus</taxon>
    </lineage>
</organism>
<dbReference type="SUPFAM" id="SSF53807">
    <property type="entry name" value="Helical backbone' metal receptor"/>
    <property type="match status" value="1"/>
</dbReference>
<name>A0A7Z7W169_STASC</name>
<feature type="domain" description="Fe/B12 periplasmic-binding" evidence="5">
    <location>
        <begin position="1"/>
        <end position="83"/>
    </location>
</feature>
<dbReference type="PANTHER" id="PTHR30532">
    <property type="entry name" value="IRON III DICITRATE-BINDING PERIPLASMIC PROTEIN"/>
    <property type="match status" value="1"/>
</dbReference>
<evidence type="ECO:0000256" key="1">
    <source>
        <dbReference type="ARBA" id="ARBA00004196"/>
    </source>
</evidence>
<comment type="caution">
    <text evidence="6">The sequence shown here is derived from an EMBL/GenBank/DDBJ whole genome shotgun (WGS) entry which is preliminary data.</text>
</comment>
<dbReference type="InterPro" id="IPR051313">
    <property type="entry name" value="Bact_iron-sidero_bind"/>
</dbReference>
<evidence type="ECO:0000259" key="5">
    <source>
        <dbReference type="PROSITE" id="PS50983"/>
    </source>
</evidence>
<proteinExistence type="inferred from homology"/>
<dbReference type="PROSITE" id="PS50983">
    <property type="entry name" value="FE_B12_PBP"/>
    <property type="match status" value="1"/>
</dbReference>
<keyword evidence="3" id="KW-0813">Transport</keyword>
<comment type="subcellular location">
    <subcellularLocation>
        <location evidence="1">Cell envelope</location>
    </subcellularLocation>
</comment>
<dbReference type="EMBL" id="UHEF01000003">
    <property type="protein sequence ID" value="SUN30952.1"/>
    <property type="molecule type" value="Genomic_DNA"/>
</dbReference>
<evidence type="ECO:0000256" key="3">
    <source>
        <dbReference type="ARBA" id="ARBA00022448"/>
    </source>
</evidence>
<dbReference type="AlphaFoldDB" id="A0A7Z7W169"/>
<dbReference type="PANTHER" id="PTHR30532:SF29">
    <property type="entry name" value="FE(3+) DICITRATE-BINDING PERIPLASMIC PROTEIN"/>
    <property type="match status" value="1"/>
</dbReference>
<dbReference type="Gene3D" id="3.40.50.1980">
    <property type="entry name" value="Nitrogenase molybdenum iron protein domain"/>
    <property type="match status" value="1"/>
</dbReference>
<keyword evidence="4" id="KW-0732">Signal</keyword>
<dbReference type="GO" id="GO:1901678">
    <property type="term" value="P:iron coordination entity transport"/>
    <property type="evidence" value="ECO:0007669"/>
    <property type="project" value="UniProtKB-ARBA"/>
</dbReference>
<evidence type="ECO:0000256" key="4">
    <source>
        <dbReference type="ARBA" id="ARBA00022729"/>
    </source>
</evidence>
<gene>
    <name evidence="6" type="primary">yhfQ_3</name>
    <name evidence="6" type="ORF">NCTC12218_03565</name>
</gene>
<evidence type="ECO:0000256" key="2">
    <source>
        <dbReference type="ARBA" id="ARBA00008814"/>
    </source>
</evidence>
<sequence length="83" mass="9486">MTHCHLNNEELANINPKVMILATNGKTDKNRTKFIDPAVWKSLKAVKDNKVYDVDRNKWLQSRGIMASESMAEDLEKIAEKAK</sequence>
<protein>
    <submittedName>
        <fullName evidence="6">Iron(III) dicitrate-binding protein</fullName>
    </submittedName>
</protein>